<keyword evidence="3" id="KW-1185">Reference proteome</keyword>
<reference evidence="2 3" key="1">
    <citation type="journal article" date="2015" name="Proc. Natl. Acad. Sci. U.S.A.">
        <title>The resurrection genome of Boea hygrometrica: A blueprint for survival of dehydration.</title>
        <authorList>
            <person name="Xiao L."/>
            <person name="Yang G."/>
            <person name="Zhang L."/>
            <person name="Yang X."/>
            <person name="Zhao S."/>
            <person name="Ji Z."/>
            <person name="Zhou Q."/>
            <person name="Hu M."/>
            <person name="Wang Y."/>
            <person name="Chen M."/>
            <person name="Xu Y."/>
            <person name="Jin H."/>
            <person name="Xiao X."/>
            <person name="Hu G."/>
            <person name="Bao F."/>
            <person name="Hu Y."/>
            <person name="Wan P."/>
            <person name="Li L."/>
            <person name="Deng X."/>
            <person name="Kuang T."/>
            <person name="Xiang C."/>
            <person name="Zhu J.K."/>
            <person name="Oliver M.J."/>
            <person name="He Y."/>
        </authorList>
    </citation>
    <scope>NUCLEOTIDE SEQUENCE [LARGE SCALE GENOMIC DNA]</scope>
    <source>
        <strain evidence="3">cv. XS01</strain>
    </source>
</reference>
<gene>
    <name evidence="2" type="ORF">F511_23296</name>
</gene>
<dbReference type="GO" id="GO:0016301">
    <property type="term" value="F:kinase activity"/>
    <property type="evidence" value="ECO:0007669"/>
    <property type="project" value="UniProtKB-KW"/>
</dbReference>
<dbReference type="Proteomes" id="UP000250235">
    <property type="component" value="Unassembled WGS sequence"/>
</dbReference>
<dbReference type="EMBL" id="KV013398">
    <property type="protein sequence ID" value="KZV23681.1"/>
    <property type="molecule type" value="Genomic_DNA"/>
</dbReference>
<dbReference type="AlphaFoldDB" id="A0A2Z7APB7"/>
<accession>A0A2Z7APB7</accession>
<evidence type="ECO:0000256" key="1">
    <source>
        <dbReference type="SAM" id="MobiDB-lite"/>
    </source>
</evidence>
<keyword evidence="2" id="KW-0418">Kinase</keyword>
<evidence type="ECO:0000313" key="2">
    <source>
        <dbReference type="EMBL" id="KZV23681.1"/>
    </source>
</evidence>
<feature type="region of interest" description="Disordered" evidence="1">
    <location>
        <begin position="1"/>
        <end position="26"/>
    </location>
</feature>
<sequence length="111" mass="12475">MPPRRRGRATRQIPIESEGQNEEGEHSIPVCRRAIQVDDEVDVLAARVDEMELIMDAKSDAYANRLHKGDVSAILFQLLRCLIKGYEMKRLSKRSPTLPLSLSSELSTVGN</sequence>
<name>A0A2Z7APB7_9LAMI</name>
<protein>
    <submittedName>
        <fullName evidence="2">Sphingoid long-chain bases kinase 1</fullName>
    </submittedName>
</protein>
<proteinExistence type="predicted"/>
<keyword evidence="2" id="KW-0808">Transferase</keyword>
<feature type="compositionally biased region" description="Low complexity" evidence="1">
    <location>
        <begin position="94"/>
        <end position="111"/>
    </location>
</feature>
<evidence type="ECO:0000313" key="3">
    <source>
        <dbReference type="Proteomes" id="UP000250235"/>
    </source>
</evidence>
<feature type="region of interest" description="Disordered" evidence="1">
    <location>
        <begin position="92"/>
        <end position="111"/>
    </location>
</feature>
<organism evidence="2 3">
    <name type="scientific">Dorcoceras hygrometricum</name>
    <dbReference type="NCBI Taxonomy" id="472368"/>
    <lineage>
        <taxon>Eukaryota</taxon>
        <taxon>Viridiplantae</taxon>
        <taxon>Streptophyta</taxon>
        <taxon>Embryophyta</taxon>
        <taxon>Tracheophyta</taxon>
        <taxon>Spermatophyta</taxon>
        <taxon>Magnoliopsida</taxon>
        <taxon>eudicotyledons</taxon>
        <taxon>Gunneridae</taxon>
        <taxon>Pentapetalae</taxon>
        <taxon>asterids</taxon>
        <taxon>lamiids</taxon>
        <taxon>Lamiales</taxon>
        <taxon>Gesneriaceae</taxon>
        <taxon>Didymocarpoideae</taxon>
        <taxon>Trichosporeae</taxon>
        <taxon>Loxocarpinae</taxon>
        <taxon>Dorcoceras</taxon>
    </lineage>
</organism>